<dbReference type="Pfam" id="PF20367">
    <property type="entry name" value="DUF6662"/>
    <property type="match status" value="1"/>
</dbReference>
<reference evidence="3" key="1">
    <citation type="submission" date="2019-11" db="EMBL/GenBank/DDBJ databases">
        <title>Isolation and characterization of a novel species in the genus Sulfuriferula.</title>
        <authorList>
            <person name="Mochizuki J."/>
            <person name="Kojima H."/>
            <person name="Fukui M."/>
        </authorList>
    </citation>
    <scope>NUCLEOTIDE SEQUENCE [LARGE SCALE GENOMIC DNA]</scope>
    <source>
        <strain evidence="3">SGTM</strain>
    </source>
</reference>
<keyword evidence="3" id="KW-1185">Reference proteome</keyword>
<evidence type="ECO:0000313" key="3">
    <source>
        <dbReference type="Proteomes" id="UP000463939"/>
    </source>
</evidence>
<keyword evidence="1" id="KW-0732">Signal</keyword>
<accession>A0A809S3U5</accession>
<feature type="chain" id="PRO_5033039884" evidence="1">
    <location>
        <begin position="22"/>
        <end position="298"/>
    </location>
</feature>
<protein>
    <submittedName>
        <fullName evidence="2">Uncharacterized protein</fullName>
    </submittedName>
</protein>
<name>A0A809S3U5_9PROT</name>
<evidence type="ECO:0000313" key="2">
    <source>
        <dbReference type="EMBL" id="BBP01508.1"/>
    </source>
</evidence>
<organism evidence="2 3">
    <name type="scientific">Sulfuriferula nivalis</name>
    <dbReference type="NCBI Taxonomy" id="2675298"/>
    <lineage>
        <taxon>Bacteria</taxon>
        <taxon>Pseudomonadati</taxon>
        <taxon>Pseudomonadota</taxon>
        <taxon>Betaproteobacteria</taxon>
        <taxon>Nitrosomonadales</taxon>
        <taxon>Sulfuricellaceae</taxon>
        <taxon>Sulfuriferula</taxon>
    </lineage>
</organism>
<gene>
    <name evidence="2" type="ORF">SFSGTM_22160</name>
</gene>
<dbReference type="KEGG" id="sniv:SFSGTM_22160"/>
<dbReference type="EMBL" id="AP021881">
    <property type="protein sequence ID" value="BBP01508.1"/>
    <property type="molecule type" value="Genomic_DNA"/>
</dbReference>
<dbReference type="Proteomes" id="UP000463939">
    <property type="component" value="Chromosome"/>
</dbReference>
<sequence>MKKVWAMAVIAGGMGVVSAQADEALFGYLKGAETLPKGATELVQHLTRRWDKGEGSYTAYDSKTEVEYGVTDRFTAAGYILAQSVNVQGLSIDGYIPADNNTGLQFSGVELSAKYNFLSPVKDGFGLAAYVSGAYTQRDPHSGQRKDKYTVETWLLAQKNFLDDQLIWVGNVGLESTYAVRLPIDGMTLTQEQWPTTPEMEIGVLAGTGLSYRVAANWYVGAEALYDSEYETEVGRERWSVQAGPSVHYGAKDWWVTATWLPQLVGGGFETYPGQIDTSLHLIEKTKQEFRVKVGFNF</sequence>
<dbReference type="InterPro" id="IPR046603">
    <property type="entry name" value="DUF6662"/>
</dbReference>
<feature type="signal peptide" evidence="1">
    <location>
        <begin position="1"/>
        <end position="21"/>
    </location>
</feature>
<evidence type="ECO:0000256" key="1">
    <source>
        <dbReference type="SAM" id="SignalP"/>
    </source>
</evidence>
<proteinExistence type="predicted"/>
<dbReference type="AlphaFoldDB" id="A0A809S3U5"/>
<dbReference type="RefSeq" id="WP_162085278.1">
    <property type="nucleotide sequence ID" value="NZ_AP021881.1"/>
</dbReference>